<name>A0AAW0M691_QUESU</name>
<reference evidence="2" key="1">
    <citation type="submission" date="2017-12" db="EMBL/GenBank/DDBJ databases">
        <authorList>
            <person name="Barbosa P."/>
            <person name="Usie A."/>
            <person name="Ramos A.M."/>
        </authorList>
    </citation>
    <scope>NUCLEOTIDE SEQUENCE</scope>
    <source>
        <strain evidence="2">HL8</strain>
        <tissue evidence="2">Leaves</tissue>
    </source>
</reference>
<evidence type="ECO:0000256" key="1">
    <source>
        <dbReference type="SAM" id="MobiDB-lite"/>
    </source>
</evidence>
<dbReference type="AlphaFoldDB" id="A0AAW0M691"/>
<proteinExistence type="predicted"/>
<evidence type="ECO:0000313" key="2">
    <source>
        <dbReference type="EMBL" id="KAK7859410.1"/>
    </source>
</evidence>
<reference evidence="2" key="2">
    <citation type="journal article" date="2018" name="Sci. Data">
        <title>The draft genome sequence of cork oak.</title>
        <authorList>
            <person name="Ramos A.M."/>
            <person name="Usie A."/>
            <person name="Barbosa P."/>
            <person name="Barros P.M."/>
            <person name="Capote T."/>
            <person name="Chaves I."/>
            <person name="Simoes F."/>
            <person name="Abreu I."/>
            <person name="Carrasquinho I."/>
            <person name="Faro C."/>
            <person name="Guimaraes J.B."/>
            <person name="Mendonca D."/>
            <person name="Nobrega F."/>
            <person name="Rodrigues L."/>
            <person name="Saibo N.J.M."/>
            <person name="Varela M.C."/>
            <person name="Egas C."/>
            <person name="Matos J."/>
            <person name="Miguel C.M."/>
            <person name="Oliveira M.M."/>
            <person name="Ricardo C.P."/>
            <person name="Goncalves S."/>
        </authorList>
    </citation>
    <scope>NUCLEOTIDE SEQUENCE [LARGE SCALE GENOMIC DNA]</scope>
    <source>
        <strain evidence="2">HL8</strain>
    </source>
</reference>
<comment type="caution">
    <text evidence="2">The sequence shown here is derived from an EMBL/GenBank/DDBJ whole genome shotgun (WGS) entry which is preliminary data.</text>
</comment>
<reference evidence="2" key="3">
    <citation type="submission" date="2023-07" db="EMBL/GenBank/DDBJ databases">
        <title>An improved reference 1 genome and first organelle genomes of Quercus suber.</title>
        <authorList>
            <consortium name="Genosuber Consortium"/>
            <person name="Usie A."/>
            <person name="Serra O."/>
            <person name="Barros P."/>
        </authorList>
    </citation>
    <scope>NUCLEOTIDE SEQUENCE</scope>
    <source>
        <strain evidence="2">HL8</strain>
        <tissue evidence="2">Leaves</tissue>
    </source>
</reference>
<organism evidence="2">
    <name type="scientific">Quercus suber</name>
    <name type="common">Cork oak</name>
    <dbReference type="NCBI Taxonomy" id="58331"/>
    <lineage>
        <taxon>Eukaryota</taxon>
        <taxon>Viridiplantae</taxon>
        <taxon>Streptophyta</taxon>
        <taxon>Embryophyta</taxon>
        <taxon>Tracheophyta</taxon>
        <taxon>Spermatophyta</taxon>
        <taxon>Magnoliopsida</taxon>
        <taxon>eudicotyledons</taxon>
        <taxon>Gunneridae</taxon>
        <taxon>Pentapetalae</taxon>
        <taxon>rosids</taxon>
        <taxon>fabids</taxon>
        <taxon>Fagales</taxon>
        <taxon>Fagaceae</taxon>
        <taxon>Quercus</taxon>
    </lineage>
</organism>
<gene>
    <name evidence="2" type="ORF">CFP56_006822</name>
</gene>
<protein>
    <submittedName>
        <fullName evidence="2">Uncharacterized protein</fullName>
    </submittedName>
</protein>
<feature type="region of interest" description="Disordered" evidence="1">
    <location>
        <begin position="31"/>
        <end position="54"/>
    </location>
</feature>
<accession>A0AAW0M691</accession>
<dbReference type="EMBL" id="PKMF04000013">
    <property type="protein sequence ID" value="KAK7859410.1"/>
    <property type="molecule type" value="Genomic_DNA"/>
</dbReference>
<sequence length="107" mass="12279">MQQEILGDCLEEENQSIHYLLQLLGKTKSLKREDKSKSRIQLQSPHDLSRAPRSSLAKGSLSLCHMTPKTPFHNLNKESQGTLPEAWNLSNIELRKMDLRESPFSYT</sequence>